<reference evidence="12" key="1">
    <citation type="submission" date="2025-08" db="UniProtKB">
        <authorList>
            <consortium name="Ensembl"/>
        </authorList>
    </citation>
    <scope>IDENTIFICATION</scope>
</reference>
<dbReference type="InterPro" id="IPR052320">
    <property type="entry name" value="Cytochrome_b5_domain"/>
</dbReference>
<evidence type="ECO:0000256" key="1">
    <source>
        <dbReference type="ARBA" id="ARBA00004430"/>
    </source>
</evidence>
<comment type="similarity">
    <text evidence="8">Belongs to the cytochrome b5 family.</text>
</comment>
<dbReference type="PANTHER" id="PTHR21281:SF0">
    <property type="entry name" value="CYTOCHROME B5 DOMAIN-CONTAINING PROTEIN 1"/>
    <property type="match status" value="1"/>
</dbReference>
<keyword evidence="7" id="KW-0966">Cell projection</keyword>
<dbReference type="GO" id="GO:0046872">
    <property type="term" value="F:metal ion binding"/>
    <property type="evidence" value="ECO:0007669"/>
    <property type="project" value="UniProtKB-KW"/>
</dbReference>
<comment type="function">
    <text evidence="10">Radial spoke stalk protein that binds heme under oxidizing conditions. Required for the coordinated beating of multiple cilia maybe by functioning in a redox signaling pathway.</text>
</comment>
<keyword evidence="5" id="KW-0408">Iron</keyword>
<evidence type="ECO:0000256" key="10">
    <source>
        <dbReference type="ARBA" id="ARBA00046139"/>
    </source>
</evidence>
<sequence length="215" mass="25089">MGRPKFFTPSEVAAHNSAADIWVSFLGKVFDLSPLMDRHGGDVLMLPIMEAAGKDISHWFDPETKDIQTYVDPQTCCLRYYTPRGRFLHVPPTGPRSDWTNDFGEPWWKDQSYQVGRLSSKTRWIRIINMLTSQEQRLEVCSEETVEEILQRYLHYNAHARSYTWKHNGEVLDLSKTLEENNIVDDDVELEELRLDRDMFTPALLLYFNDDLTEG</sequence>
<dbReference type="InterPro" id="IPR001199">
    <property type="entry name" value="Cyt_B5-like_heme/steroid-bd"/>
</dbReference>
<evidence type="ECO:0000256" key="7">
    <source>
        <dbReference type="ARBA" id="ARBA00023273"/>
    </source>
</evidence>
<dbReference type="Gene3D" id="3.10.120.10">
    <property type="entry name" value="Cytochrome b5-like heme/steroid binding domain"/>
    <property type="match status" value="1"/>
</dbReference>
<keyword evidence="3" id="KW-0349">Heme</keyword>
<evidence type="ECO:0000256" key="8">
    <source>
        <dbReference type="ARBA" id="ARBA00038168"/>
    </source>
</evidence>
<evidence type="ECO:0000259" key="11">
    <source>
        <dbReference type="PROSITE" id="PS50255"/>
    </source>
</evidence>
<keyword evidence="2" id="KW-0963">Cytoplasm</keyword>
<dbReference type="InterPro" id="IPR036400">
    <property type="entry name" value="Cyt_B5-like_heme/steroid_sf"/>
</dbReference>
<dbReference type="Ensembl" id="ENSAPOT00000018522.1">
    <property type="protein sequence ID" value="ENSAPOP00000011063.1"/>
    <property type="gene ID" value="ENSAPOG00000013586.1"/>
</dbReference>
<dbReference type="GeneTree" id="ENSGT00440000037582"/>
<dbReference type="Proteomes" id="UP000257200">
    <property type="component" value="Unplaced"/>
</dbReference>
<dbReference type="SUPFAM" id="SSF55856">
    <property type="entry name" value="Cytochrome b5-like heme/steroid binding domain"/>
    <property type="match status" value="1"/>
</dbReference>
<feature type="domain" description="Cytochrome b5 heme-binding" evidence="11">
    <location>
        <begin position="4"/>
        <end position="60"/>
    </location>
</feature>
<comment type="subcellular location">
    <subcellularLocation>
        <location evidence="1">Cytoplasm</location>
        <location evidence="1">Cytoskeleton</location>
        <location evidence="1">Cilium axoneme</location>
    </subcellularLocation>
</comment>
<evidence type="ECO:0000313" key="13">
    <source>
        <dbReference type="Proteomes" id="UP000257200"/>
    </source>
</evidence>
<organism evidence="12 13">
    <name type="scientific">Acanthochromis polyacanthus</name>
    <name type="common">spiny chromis</name>
    <dbReference type="NCBI Taxonomy" id="80966"/>
    <lineage>
        <taxon>Eukaryota</taxon>
        <taxon>Metazoa</taxon>
        <taxon>Chordata</taxon>
        <taxon>Craniata</taxon>
        <taxon>Vertebrata</taxon>
        <taxon>Euteleostomi</taxon>
        <taxon>Actinopterygii</taxon>
        <taxon>Neopterygii</taxon>
        <taxon>Teleostei</taxon>
        <taxon>Neoteleostei</taxon>
        <taxon>Acanthomorphata</taxon>
        <taxon>Ovalentaria</taxon>
        <taxon>Pomacentridae</taxon>
        <taxon>Acanthochromis</taxon>
    </lineage>
</organism>
<dbReference type="FunCoup" id="A0A3Q1F2P1">
    <property type="interactions" value="110"/>
</dbReference>
<dbReference type="GO" id="GO:0003341">
    <property type="term" value="P:cilium movement"/>
    <property type="evidence" value="ECO:0007669"/>
    <property type="project" value="Ensembl"/>
</dbReference>
<accession>A0A3Q1F2P1</accession>
<keyword evidence="6" id="KW-0206">Cytoskeleton</keyword>
<dbReference type="CDD" id="cd17039">
    <property type="entry name" value="Ubl_ubiquitin_like"/>
    <property type="match status" value="1"/>
</dbReference>
<keyword evidence="4" id="KW-0479">Metal-binding</keyword>
<dbReference type="PROSITE" id="PS50255">
    <property type="entry name" value="CYTOCHROME_B5_2"/>
    <property type="match status" value="1"/>
</dbReference>
<reference evidence="12" key="2">
    <citation type="submission" date="2025-09" db="UniProtKB">
        <authorList>
            <consortium name="Ensembl"/>
        </authorList>
    </citation>
    <scope>IDENTIFICATION</scope>
</reference>
<evidence type="ECO:0000256" key="9">
    <source>
        <dbReference type="ARBA" id="ARBA00040649"/>
    </source>
</evidence>
<dbReference type="GO" id="GO:0005930">
    <property type="term" value="C:axoneme"/>
    <property type="evidence" value="ECO:0007669"/>
    <property type="project" value="UniProtKB-SubCell"/>
</dbReference>
<proteinExistence type="inferred from homology"/>
<evidence type="ECO:0000256" key="3">
    <source>
        <dbReference type="ARBA" id="ARBA00022617"/>
    </source>
</evidence>
<protein>
    <recommendedName>
        <fullName evidence="9">Cytochrome b5 domain-containing protein 1</fullName>
    </recommendedName>
</protein>
<evidence type="ECO:0000313" key="12">
    <source>
        <dbReference type="Ensembl" id="ENSAPOP00000011063.1"/>
    </source>
</evidence>
<dbReference type="AlphaFoldDB" id="A0A3Q1F2P1"/>
<evidence type="ECO:0000256" key="5">
    <source>
        <dbReference type="ARBA" id="ARBA00023004"/>
    </source>
</evidence>
<dbReference type="Pfam" id="PF00173">
    <property type="entry name" value="Cyt-b5"/>
    <property type="match status" value="1"/>
</dbReference>
<keyword evidence="13" id="KW-1185">Reference proteome</keyword>
<name>A0A3Q1F2P1_9TELE</name>
<evidence type="ECO:0000256" key="2">
    <source>
        <dbReference type="ARBA" id="ARBA00022490"/>
    </source>
</evidence>
<dbReference type="SMART" id="SM01117">
    <property type="entry name" value="Cyt-b5"/>
    <property type="match status" value="1"/>
</dbReference>
<dbReference type="GO" id="GO:0003356">
    <property type="term" value="P:regulation of cilium beat frequency"/>
    <property type="evidence" value="ECO:0007669"/>
    <property type="project" value="Ensembl"/>
</dbReference>
<evidence type="ECO:0000256" key="4">
    <source>
        <dbReference type="ARBA" id="ARBA00022723"/>
    </source>
</evidence>
<dbReference type="InParanoid" id="A0A3Q1F2P1"/>
<dbReference type="PANTHER" id="PTHR21281">
    <property type="entry name" value="CYTOCHROME B5 DOMAIN-CONTAINING PROTEIN 1"/>
    <property type="match status" value="1"/>
</dbReference>
<evidence type="ECO:0000256" key="6">
    <source>
        <dbReference type="ARBA" id="ARBA00023212"/>
    </source>
</evidence>
<dbReference type="STRING" id="80966.ENSAPOP00000011063"/>